<dbReference type="RefSeq" id="WP_119557934.1">
    <property type="nucleotide sequence ID" value="NZ_QXMN01000059.1"/>
</dbReference>
<accession>A0A9X8CZC6</accession>
<reference evidence="1 2" key="1">
    <citation type="submission" date="2018-09" db="EMBL/GenBank/DDBJ databases">
        <title>Acidovorax cavernicola nov. sp. isolated from Gruta de las Maravillas (Aracena, Spain).</title>
        <authorList>
            <person name="Jurado V."/>
            <person name="Gutierrez-Patricio S."/>
            <person name="Gonzalez-Pimentel J.L."/>
            <person name="Miller A.Z."/>
            <person name="Laiz L."/>
            <person name="Saiz-Jimenez C."/>
        </authorList>
    </citation>
    <scope>NUCLEOTIDE SEQUENCE [LARGE SCALE GENOMIC DNA]</scope>
    <source>
        <strain evidence="1 2">1011MAR4D40.2</strain>
    </source>
</reference>
<gene>
    <name evidence="1" type="ORF">D3H34_28575</name>
</gene>
<evidence type="ECO:0000313" key="1">
    <source>
        <dbReference type="EMBL" id="RIX73791.1"/>
    </source>
</evidence>
<dbReference type="Proteomes" id="UP000265619">
    <property type="component" value="Unassembled WGS sequence"/>
</dbReference>
<dbReference type="EMBL" id="QXMN01000059">
    <property type="protein sequence ID" value="RIX73791.1"/>
    <property type="molecule type" value="Genomic_DNA"/>
</dbReference>
<dbReference type="OrthoDB" id="3674144at2"/>
<proteinExistence type="predicted"/>
<protein>
    <submittedName>
        <fullName evidence="1">Uncharacterized protein</fullName>
    </submittedName>
</protein>
<keyword evidence="2" id="KW-1185">Reference proteome</keyword>
<sequence>MKNTHSLPRLGIDIGRVLIAPEDADGADTSFIGGSLDDALRTPPYEGMFDAVGPLVDRFEGRVWLVSKCGPSVQAKSRAWLRHHRFFERTGIAPANLRFCLQRPQKADHCRELHITHFIDDRSDVLRHLEGIVPHRYLFGPQRKPVTVAGLVRLPAWQDAAALVT</sequence>
<dbReference type="AlphaFoldDB" id="A0A9X8CZC6"/>
<evidence type="ECO:0000313" key="2">
    <source>
        <dbReference type="Proteomes" id="UP000265619"/>
    </source>
</evidence>
<organism evidence="1 2">
    <name type="scientific">Acidovorax cavernicola</name>
    <dbReference type="NCBI Taxonomy" id="1675792"/>
    <lineage>
        <taxon>Bacteria</taxon>
        <taxon>Pseudomonadati</taxon>
        <taxon>Pseudomonadota</taxon>
        <taxon>Betaproteobacteria</taxon>
        <taxon>Burkholderiales</taxon>
        <taxon>Comamonadaceae</taxon>
        <taxon>Acidovorax</taxon>
    </lineage>
</organism>
<comment type="caution">
    <text evidence="1">The sequence shown here is derived from an EMBL/GenBank/DDBJ whole genome shotgun (WGS) entry which is preliminary data.</text>
</comment>
<name>A0A9X8CZC6_9BURK</name>